<evidence type="ECO:0000313" key="2">
    <source>
        <dbReference type="Proteomes" id="UP000075420"/>
    </source>
</evidence>
<accession>A0A150PAL2</accession>
<dbReference type="Proteomes" id="UP000075420">
    <property type="component" value="Unassembled WGS sequence"/>
</dbReference>
<gene>
    <name evidence="1" type="ORF">BE08_21965</name>
</gene>
<evidence type="ECO:0000313" key="1">
    <source>
        <dbReference type="EMBL" id="KYF52518.1"/>
    </source>
</evidence>
<dbReference type="EMBL" id="JELY01002443">
    <property type="protein sequence ID" value="KYF52518.1"/>
    <property type="molecule type" value="Genomic_DNA"/>
</dbReference>
<name>A0A150PAL2_SORCE</name>
<comment type="caution">
    <text evidence="1">The sequence shown here is derived from an EMBL/GenBank/DDBJ whole genome shotgun (WGS) entry which is preliminary data.</text>
</comment>
<dbReference type="AlphaFoldDB" id="A0A150PAL2"/>
<organism evidence="1 2">
    <name type="scientific">Sorangium cellulosum</name>
    <name type="common">Polyangium cellulosum</name>
    <dbReference type="NCBI Taxonomy" id="56"/>
    <lineage>
        <taxon>Bacteria</taxon>
        <taxon>Pseudomonadati</taxon>
        <taxon>Myxococcota</taxon>
        <taxon>Polyangia</taxon>
        <taxon>Polyangiales</taxon>
        <taxon>Polyangiaceae</taxon>
        <taxon>Sorangium</taxon>
    </lineage>
</organism>
<protein>
    <submittedName>
        <fullName evidence="1">Uncharacterized protein</fullName>
    </submittedName>
</protein>
<sequence length="59" mass="6598">MNNRERDEIVALTSRLLLDEDAPITPLDERASPPLIPWSASFVQEPRLWPASAGQRLTG</sequence>
<proteinExistence type="predicted"/>
<reference evidence="1 2" key="1">
    <citation type="submission" date="2014-02" db="EMBL/GenBank/DDBJ databases">
        <title>The small core and large imbalanced accessory genome model reveals a collaborative survival strategy of Sorangium cellulosum strains in nature.</title>
        <authorList>
            <person name="Han K."/>
            <person name="Peng R."/>
            <person name="Blom J."/>
            <person name="Li Y.-Z."/>
        </authorList>
    </citation>
    <scope>NUCLEOTIDE SEQUENCE [LARGE SCALE GENOMIC DNA]</scope>
    <source>
        <strain evidence="1 2">So0157-25</strain>
    </source>
</reference>